<name>A0A411MKQ4_9PSED</name>
<reference evidence="3 4" key="1">
    <citation type="submission" date="2019-02" db="EMBL/GenBank/DDBJ databases">
        <title>Complete genome sequence of Pseudomonas sp. SNU WT1 isolated from rainbow trout.</title>
        <authorList>
            <person name="Oh W.T."/>
            <person name="Park S.C."/>
        </authorList>
    </citation>
    <scope>NUCLEOTIDE SEQUENCE [LARGE SCALE GENOMIC DNA]</scope>
    <source>
        <strain evidence="3 4">SNU WT1</strain>
    </source>
</reference>
<dbReference type="OrthoDB" id="5625293at2"/>
<keyword evidence="4" id="KW-1185">Reference proteome</keyword>
<gene>
    <name evidence="3" type="ORF">EXN22_17365</name>
</gene>
<evidence type="ECO:0000313" key="3">
    <source>
        <dbReference type="EMBL" id="QBF27369.1"/>
    </source>
</evidence>
<proteinExistence type="predicted"/>
<dbReference type="AlphaFoldDB" id="A0A411MKQ4"/>
<protein>
    <submittedName>
        <fullName evidence="3">PepSY domain-containing protein</fullName>
    </submittedName>
</protein>
<dbReference type="RefSeq" id="WP_130265229.1">
    <property type="nucleotide sequence ID" value="NZ_CP035952.1"/>
</dbReference>
<keyword evidence="1" id="KW-0732">Signal</keyword>
<organism evidence="3 4">
    <name type="scientific">Pseudomonas tructae</name>
    <dbReference type="NCBI Taxonomy" id="2518644"/>
    <lineage>
        <taxon>Bacteria</taxon>
        <taxon>Pseudomonadati</taxon>
        <taxon>Pseudomonadota</taxon>
        <taxon>Gammaproteobacteria</taxon>
        <taxon>Pseudomonadales</taxon>
        <taxon>Pseudomonadaceae</taxon>
        <taxon>Pseudomonas</taxon>
    </lineage>
</organism>
<dbReference type="InterPro" id="IPR025711">
    <property type="entry name" value="PepSY"/>
</dbReference>
<evidence type="ECO:0000256" key="1">
    <source>
        <dbReference type="SAM" id="SignalP"/>
    </source>
</evidence>
<sequence length="87" mass="10047">MRTLVLVSLLVISPAVLAKTECSTAEKNQWQDQNNFQEELKKQGYEIKKFKVTDGNCYEIYGKNKEGKKVEIYFDPVTGKKVKEEID</sequence>
<evidence type="ECO:0000259" key="2">
    <source>
        <dbReference type="Pfam" id="PF13670"/>
    </source>
</evidence>
<dbReference type="Pfam" id="PF13670">
    <property type="entry name" value="PepSY_2"/>
    <property type="match status" value="1"/>
</dbReference>
<feature type="domain" description="PepSY" evidence="2">
    <location>
        <begin position="3"/>
        <end position="85"/>
    </location>
</feature>
<dbReference type="EMBL" id="CP035952">
    <property type="protein sequence ID" value="QBF27369.1"/>
    <property type="molecule type" value="Genomic_DNA"/>
</dbReference>
<accession>A0A411MKQ4</accession>
<dbReference type="KEGG" id="ptk:EXN22_17365"/>
<feature type="chain" id="PRO_5019419146" evidence="1">
    <location>
        <begin position="19"/>
        <end position="87"/>
    </location>
</feature>
<feature type="signal peptide" evidence="1">
    <location>
        <begin position="1"/>
        <end position="18"/>
    </location>
</feature>
<evidence type="ECO:0000313" key="4">
    <source>
        <dbReference type="Proteomes" id="UP000291130"/>
    </source>
</evidence>
<dbReference type="Proteomes" id="UP000291130">
    <property type="component" value="Chromosome"/>
</dbReference>